<protein>
    <submittedName>
        <fullName evidence="2">Alpha/beta hydrolase</fullName>
    </submittedName>
</protein>
<dbReference type="PANTHER" id="PTHR43433:SF5">
    <property type="entry name" value="AB HYDROLASE-1 DOMAIN-CONTAINING PROTEIN"/>
    <property type="match status" value="1"/>
</dbReference>
<dbReference type="AlphaFoldDB" id="A0A5R8NQ07"/>
<dbReference type="InterPro" id="IPR000073">
    <property type="entry name" value="AB_hydrolase_1"/>
</dbReference>
<organism evidence="2 3">
    <name type="scientific">Nocardia cyriacigeorgica</name>
    <dbReference type="NCBI Taxonomy" id="135487"/>
    <lineage>
        <taxon>Bacteria</taxon>
        <taxon>Bacillati</taxon>
        <taxon>Actinomycetota</taxon>
        <taxon>Actinomycetes</taxon>
        <taxon>Mycobacteriales</taxon>
        <taxon>Nocardiaceae</taxon>
        <taxon>Nocardia</taxon>
    </lineage>
</organism>
<evidence type="ECO:0000313" key="3">
    <source>
        <dbReference type="Proteomes" id="UP000306378"/>
    </source>
</evidence>
<dbReference type="Proteomes" id="UP000306378">
    <property type="component" value="Unassembled WGS sequence"/>
</dbReference>
<dbReference type="EMBL" id="VBUT01000005">
    <property type="protein sequence ID" value="TLF77718.1"/>
    <property type="molecule type" value="Genomic_DNA"/>
</dbReference>
<reference evidence="2 3" key="1">
    <citation type="submission" date="2019-05" db="EMBL/GenBank/DDBJ databases">
        <title>Genomes sequences of two Nocardia cyriacigeorgica environmental isolates, type strains Nocardia asteroides ATCC 19247 and Nocardia cyriacigeorgica DSM 44484.</title>
        <authorList>
            <person name="Vautrin F."/>
            <person name="Bergeron E."/>
            <person name="Dubost A."/>
            <person name="Abrouk D."/>
            <person name="Rodriguez Nava V."/>
            <person name="Pujic P."/>
        </authorList>
    </citation>
    <scope>NUCLEOTIDE SEQUENCE [LARGE SCALE GENOMIC DNA]</scope>
    <source>
        <strain evidence="2 3">EML 446</strain>
    </source>
</reference>
<dbReference type="PRINTS" id="PR00111">
    <property type="entry name" value="ABHYDROLASE"/>
</dbReference>
<proteinExistence type="predicted"/>
<dbReference type="RefSeq" id="WP_040793593.1">
    <property type="nucleotide sequence ID" value="NZ_VBUT01000005.1"/>
</dbReference>
<dbReference type="GO" id="GO:0016787">
    <property type="term" value="F:hydrolase activity"/>
    <property type="evidence" value="ECO:0007669"/>
    <property type="project" value="UniProtKB-KW"/>
</dbReference>
<dbReference type="Gene3D" id="3.40.50.1820">
    <property type="entry name" value="alpha/beta hydrolase"/>
    <property type="match status" value="1"/>
</dbReference>
<keyword evidence="2" id="KW-0378">Hydrolase</keyword>
<evidence type="ECO:0000259" key="1">
    <source>
        <dbReference type="Pfam" id="PF00561"/>
    </source>
</evidence>
<comment type="caution">
    <text evidence="2">The sequence shown here is derived from an EMBL/GenBank/DDBJ whole genome shotgun (WGS) entry which is preliminary data.</text>
</comment>
<name>A0A5R8NQ07_9NOCA</name>
<sequence>MPLQDSYFERDGGRIAYRITGAGRPLGYAHGVLLSRAGVRGLKLFDIEAVADGRRLLTYDQRGHGRSSGRPRAEDYLFENFSRDLLGLLDAVGIDEPMDFVGSSLGADVALRSAIAAPQRFRRLVLMIPPVAWETGPQQARNWYTDAAEAIDSDGPAAWLDRWAEGEPLPIFADYPEFGFTPDVPDELLAPILRGVGRSDLPDPAEIATLTHPTLILAWDTDPLHPVSTAEKLRELLPNATLHISTSVADIKTWTDRTSAFLVD</sequence>
<dbReference type="InterPro" id="IPR050471">
    <property type="entry name" value="AB_hydrolase"/>
</dbReference>
<evidence type="ECO:0000313" key="2">
    <source>
        <dbReference type="EMBL" id="TLF77718.1"/>
    </source>
</evidence>
<dbReference type="SUPFAM" id="SSF53474">
    <property type="entry name" value="alpha/beta-Hydrolases"/>
    <property type="match status" value="1"/>
</dbReference>
<dbReference type="PANTHER" id="PTHR43433">
    <property type="entry name" value="HYDROLASE, ALPHA/BETA FOLD FAMILY PROTEIN"/>
    <property type="match status" value="1"/>
</dbReference>
<dbReference type="Pfam" id="PF00561">
    <property type="entry name" value="Abhydrolase_1"/>
    <property type="match status" value="1"/>
</dbReference>
<gene>
    <name evidence="2" type="ORF">FEK34_15585</name>
</gene>
<accession>A0A5R8NQ07</accession>
<feature type="domain" description="AB hydrolase-1" evidence="1">
    <location>
        <begin position="47"/>
        <end position="160"/>
    </location>
</feature>
<dbReference type="InterPro" id="IPR029058">
    <property type="entry name" value="AB_hydrolase_fold"/>
</dbReference>